<dbReference type="EMBL" id="GGMS01016658">
    <property type="protein sequence ID" value="MBY85861.1"/>
    <property type="molecule type" value="Transcribed_RNA"/>
</dbReference>
<protein>
    <submittedName>
        <fullName evidence="1">Uncharacterized protein</fullName>
    </submittedName>
</protein>
<reference evidence="1" key="1">
    <citation type="submission" date="2018-04" db="EMBL/GenBank/DDBJ databases">
        <title>Transcriptome assembly of Sipha flava.</title>
        <authorList>
            <person name="Scully E.D."/>
            <person name="Geib S.M."/>
            <person name="Palmer N.A."/>
            <person name="Koch K."/>
            <person name="Bradshaw J."/>
            <person name="Heng-Moss T."/>
            <person name="Sarath G."/>
        </authorList>
    </citation>
    <scope>NUCLEOTIDE SEQUENCE</scope>
</reference>
<evidence type="ECO:0000313" key="1">
    <source>
        <dbReference type="EMBL" id="MBY85861.1"/>
    </source>
</evidence>
<accession>A0A2S2R771</accession>
<proteinExistence type="predicted"/>
<dbReference type="AlphaFoldDB" id="A0A2S2R771"/>
<gene>
    <name evidence="1" type="ORF">g.129012</name>
</gene>
<organism evidence="1">
    <name type="scientific">Sipha flava</name>
    <name type="common">yellow sugarcane aphid</name>
    <dbReference type="NCBI Taxonomy" id="143950"/>
    <lineage>
        <taxon>Eukaryota</taxon>
        <taxon>Metazoa</taxon>
        <taxon>Ecdysozoa</taxon>
        <taxon>Arthropoda</taxon>
        <taxon>Hexapoda</taxon>
        <taxon>Insecta</taxon>
        <taxon>Pterygota</taxon>
        <taxon>Neoptera</taxon>
        <taxon>Paraneoptera</taxon>
        <taxon>Hemiptera</taxon>
        <taxon>Sternorrhyncha</taxon>
        <taxon>Aphidomorpha</taxon>
        <taxon>Aphidoidea</taxon>
        <taxon>Aphididae</taxon>
        <taxon>Sipha</taxon>
    </lineage>
</organism>
<name>A0A2S2R771_9HEMI</name>
<sequence>MKRLRNHSHSKKKQEILSVNELASRLIDIGKTQSCKDHNRTIKAELRRQKKKLQQHTMIGAHFTLDEVNKALNKTKLNKAAGFDGIYPEFIKYAGPRARE</sequence>